<evidence type="ECO:0000256" key="1">
    <source>
        <dbReference type="SAM" id="Phobius"/>
    </source>
</evidence>
<dbReference type="PANTHER" id="PTHR35342:SF5">
    <property type="entry name" value="TRICARBOXYLIC TRANSPORT PROTEIN"/>
    <property type="match status" value="1"/>
</dbReference>
<feature type="transmembrane region" description="Helical" evidence="1">
    <location>
        <begin position="434"/>
        <end position="458"/>
    </location>
</feature>
<sequence length="502" mass="52830">MESLGYLLNGFETALTWTNLLYCLIGVTFGMFIGVLPGLGPTAGTALLLPLTFALEPVSAIIMLAGIYYGSMYGGTITSVLINTPGEAASLITCLDGYPLAKQGRAGAALGIAGIGSFIGGIISIIGLVLIGPFLAKQALKFGPPEFFALVILGLSLLLGLMGKSLLKGLIGALFGLSLAFVGLDQSSGIVRFGFGQTELMKGIDFISIAMGMFGLSELFLSAEASLRGKAPEPPKVTGLLPKKEEWGPSMKAIGRGSVLGFIIGLIPGTNSVIPTILSYSMEKKLSKNPSRFGKGALEGVAGPETANNSYCGGALIPLFTLGIPSSPTIAVLLGAFIMHGLTPGPTLFQKNPDLVWGIIASMFIGNAILLIMNLPMANLWARITMVPFKLLFPIIIMITIVGTYSLNNSMFDVGAMLVFGILGYLFKKAEIPLAPVILTFVLGSLLEKTLLQSLTIFQGSFLGFFTRPISGTILVIAVLSLVFSIVSSVRNKRIITEDVEM</sequence>
<proteinExistence type="predicted"/>
<dbReference type="PANTHER" id="PTHR35342">
    <property type="entry name" value="TRICARBOXYLIC TRANSPORT PROTEIN"/>
    <property type="match status" value="1"/>
</dbReference>
<protein>
    <submittedName>
        <fullName evidence="3">Tripartite tricarboxylate transporter permease</fullName>
    </submittedName>
</protein>
<feature type="domain" description="DUF112" evidence="2">
    <location>
        <begin position="20"/>
        <end position="439"/>
    </location>
</feature>
<evidence type="ECO:0000313" key="4">
    <source>
        <dbReference type="Proteomes" id="UP001597180"/>
    </source>
</evidence>
<dbReference type="RefSeq" id="WP_345590877.1">
    <property type="nucleotide sequence ID" value="NZ_BAABJG010000024.1"/>
</dbReference>
<dbReference type="InterPro" id="IPR002823">
    <property type="entry name" value="DUF112_TM"/>
</dbReference>
<keyword evidence="4" id="KW-1185">Reference proteome</keyword>
<feature type="transmembrane region" description="Helical" evidence="1">
    <location>
        <begin position="387"/>
        <end position="405"/>
    </location>
</feature>
<keyword evidence="1" id="KW-0472">Membrane</keyword>
<feature type="transmembrane region" description="Helical" evidence="1">
    <location>
        <begin position="411"/>
        <end position="427"/>
    </location>
</feature>
<comment type="caution">
    <text evidence="3">The sequence shown here is derived from an EMBL/GenBank/DDBJ whole genome shotgun (WGS) entry which is preliminary data.</text>
</comment>
<dbReference type="Proteomes" id="UP001597180">
    <property type="component" value="Unassembled WGS sequence"/>
</dbReference>
<feature type="transmembrane region" description="Helical" evidence="1">
    <location>
        <begin position="470"/>
        <end position="487"/>
    </location>
</feature>
<name>A0ABW3USX9_9BACL</name>
<feature type="transmembrane region" description="Helical" evidence="1">
    <location>
        <begin position="20"/>
        <end position="39"/>
    </location>
</feature>
<feature type="transmembrane region" description="Helical" evidence="1">
    <location>
        <begin position="108"/>
        <end position="135"/>
    </location>
</feature>
<keyword evidence="1" id="KW-1133">Transmembrane helix</keyword>
<evidence type="ECO:0000313" key="3">
    <source>
        <dbReference type="EMBL" id="MFD1223487.1"/>
    </source>
</evidence>
<feature type="transmembrane region" description="Helical" evidence="1">
    <location>
        <begin position="169"/>
        <end position="191"/>
    </location>
</feature>
<feature type="transmembrane region" description="Helical" evidence="1">
    <location>
        <begin position="355"/>
        <end position="375"/>
    </location>
</feature>
<keyword evidence="1" id="KW-0812">Transmembrane</keyword>
<feature type="transmembrane region" description="Helical" evidence="1">
    <location>
        <begin position="147"/>
        <end position="163"/>
    </location>
</feature>
<gene>
    <name evidence="3" type="ORF">ACFQ4B_25520</name>
</gene>
<feature type="transmembrane region" description="Helical" evidence="1">
    <location>
        <begin position="319"/>
        <end position="343"/>
    </location>
</feature>
<dbReference type="Pfam" id="PF01970">
    <property type="entry name" value="TctA"/>
    <property type="match status" value="1"/>
</dbReference>
<feature type="transmembrane region" description="Helical" evidence="1">
    <location>
        <begin position="46"/>
        <end position="69"/>
    </location>
</feature>
<accession>A0ABW3USX9</accession>
<evidence type="ECO:0000259" key="2">
    <source>
        <dbReference type="Pfam" id="PF01970"/>
    </source>
</evidence>
<dbReference type="EMBL" id="JBHTLU010000035">
    <property type="protein sequence ID" value="MFD1223487.1"/>
    <property type="molecule type" value="Genomic_DNA"/>
</dbReference>
<feature type="transmembrane region" description="Helical" evidence="1">
    <location>
        <begin position="259"/>
        <end position="282"/>
    </location>
</feature>
<reference evidence="4" key="1">
    <citation type="journal article" date="2019" name="Int. J. Syst. Evol. Microbiol.">
        <title>The Global Catalogue of Microorganisms (GCM) 10K type strain sequencing project: providing services to taxonomists for standard genome sequencing and annotation.</title>
        <authorList>
            <consortium name="The Broad Institute Genomics Platform"/>
            <consortium name="The Broad Institute Genome Sequencing Center for Infectious Disease"/>
            <person name="Wu L."/>
            <person name="Ma J."/>
        </authorList>
    </citation>
    <scope>NUCLEOTIDE SEQUENCE [LARGE SCALE GENOMIC DNA]</scope>
    <source>
        <strain evidence="4">CCUG 53270</strain>
    </source>
</reference>
<organism evidence="3 4">
    <name type="scientific">Paenibacillus vulneris</name>
    <dbReference type="NCBI Taxonomy" id="1133364"/>
    <lineage>
        <taxon>Bacteria</taxon>
        <taxon>Bacillati</taxon>
        <taxon>Bacillota</taxon>
        <taxon>Bacilli</taxon>
        <taxon>Bacillales</taxon>
        <taxon>Paenibacillaceae</taxon>
        <taxon>Paenibacillus</taxon>
    </lineage>
</organism>